<dbReference type="Pfam" id="PF14412">
    <property type="entry name" value="AHH"/>
    <property type="match status" value="1"/>
</dbReference>
<dbReference type="AlphaFoldDB" id="B7VTR2"/>
<organism evidence="1 2">
    <name type="scientific">Vibrio atlanticus (strain LGP32)</name>
    <name type="common">Vibrio splendidus (strain Mel32)</name>
    <dbReference type="NCBI Taxonomy" id="575788"/>
    <lineage>
        <taxon>Bacteria</taxon>
        <taxon>Pseudomonadati</taxon>
        <taxon>Pseudomonadota</taxon>
        <taxon>Gammaproteobacteria</taxon>
        <taxon>Vibrionales</taxon>
        <taxon>Vibrionaceae</taxon>
        <taxon>Vibrio</taxon>
    </lineage>
</organism>
<dbReference type="HOGENOM" id="CLU_1795701_0_0_6"/>
<sequence>MTKKIKQTSHRLIEGSGNKLAARIRKHNGYGSDFKKHPWGDSRVNSDQCGLEAHHIITTKNLGTPDWKKYRKAYEYDINSWENGVMLPSEPDIACQAFTHVHRSHHNGGLDFTSVKTKYWKEGEPETEVSDDVASYLRGLDYMT</sequence>
<dbReference type="KEGG" id="vsp:VS_II0975"/>
<name>B7VTR2_VIBA3</name>
<evidence type="ECO:0000313" key="2">
    <source>
        <dbReference type="Proteomes" id="UP000009100"/>
    </source>
</evidence>
<dbReference type="EMBL" id="FM954973">
    <property type="protein sequence ID" value="CAV26841.1"/>
    <property type="molecule type" value="Genomic_DNA"/>
</dbReference>
<dbReference type="STRING" id="575788.VS_II0975"/>
<protein>
    <submittedName>
        <fullName evidence="1">Uncharacterized protein</fullName>
    </submittedName>
</protein>
<gene>
    <name evidence="1" type="ordered locus">VS_II0975</name>
</gene>
<accession>B7VTR2</accession>
<dbReference type="Proteomes" id="UP000009100">
    <property type="component" value="Chromosome 2"/>
</dbReference>
<evidence type="ECO:0000313" key="1">
    <source>
        <dbReference type="EMBL" id="CAV26841.1"/>
    </source>
</evidence>
<reference evidence="1 2" key="1">
    <citation type="submission" date="2009-02" db="EMBL/GenBank/DDBJ databases">
        <title>Vibrio splendidus str. LGP32 complete genome.</title>
        <authorList>
            <person name="Mazel D."/>
            <person name="Le Roux F."/>
        </authorList>
    </citation>
    <scope>NUCLEOTIDE SEQUENCE [LARGE SCALE GENOMIC DNA]</scope>
    <source>
        <strain evidence="1 2">LGP32</strain>
    </source>
</reference>
<dbReference type="InterPro" id="IPR032871">
    <property type="entry name" value="AHH_dom_containing"/>
</dbReference>
<proteinExistence type="predicted"/>